<feature type="transmembrane region" description="Helical" evidence="5">
    <location>
        <begin position="12"/>
        <end position="28"/>
    </location>
</feature>
<keyword evidence="3 5" id="KW-1133">Transmembrane helix</keyword>
<protein>
    <submittedName>
        <fullName evidence="7">Hexuronate transporter</fullName>
    </submittedName>
</protein>
<evidence type="ECO:0000313" key="7">
    <source>
        <dbReference type="EMBL" id="GGF11488.1"/>
    </source>
</evidence>
<feature type="transmembrane region" description="Helical" evidence="5">
    <location>
        <begin position="83"/>
        <end position="109"/>
    </location>
</feature>
<dbReference type="InterPro" id="IPR011701">
    <property type="entry name" value="MFS"/>
</dbReference>
<feature type="transmembrane region" description="Helical" evidence="5">
    <location>
        <begin position="286"/>
        <end position="304"/>
    </location>
</feature>
<accession>A0ABQ1U6P8</accession>
<sequence>MSQTNKSIGNYRWSICALLFFATTINYLDRQVLSLTWKDFIAPEFHWTNNDYGNITALFSIFYAVSMLFAGRFVDWMDTKKGFLWAIGIWSLGACLHAFAGIATSGIITGNWFVGFHGAKEVISTVNDTALVLNVSVALFIFARFVLAVGEAGNFPAAIKTTAEYFPKKDRAFATSIFNAGATIGALAAPLTIPVIAELWGWEMSFIIIGALGFLWMAFWKFMYEKPENQSRVNAAELAYIQQDDIADSNIAGYVTETVAKVSFKDCFKYKQTWAFAFGKFMTDGVWWFFLFWMPAYLSSVYGIKTSDPDGQLALFVLYGITLLSIIGGWLPTYFVDKKGMNPYEGRMKAMLIFAFFPLLALAAQPLGYISYWVPVIIIGIAGAAHQSWSANIFTTVGDMFPKKAIATVTGIGGLAGGLGSTLINKGSGLLFDFTQRNWSLINGQSLLEKYPQFLNPQTEEVFLKEKGVANLEEFLKLLSKSGDAVYNGINSGYMIIFSICGVCYLIGWFVMKTLVPKYRPITDL</sequence>
<organism evidence="7 8">
    <name type="scientific">Flavobacterium limi</name>
    <dbReference type="NCBI Taxonomy" id="2045105"/>
    <lineage>
        <taxon>Bacteria</taxon>
        <taxon>Pseudomonadati</taxon>
        <taxon>Bacteroidota</taxon>
        <taxon>Flavobacteriia</taxon>
        <taxon>Flavobacteriales</taxon>
        <taxon>Flavobacteriaceae</taxon>
        <taxon>Flavobacterium</taxon>
    </lineage>
</organism>
<dbReference type="PANTHER" id="PTHR11662">
    <property type="entry name" value="SOLUTE CARRIER FAMILY 17"/>
    <property type="match status" value="1"/>
</dbReference>
<dbReference type="InterPro" id="IPR050382">
    <property type="entry name" value="MFS_Na/Anion_cotransporter"/>
</dbReference>
<feature type="domain" description="Major facilitator superfamily (MFS) profile" evidence="6">
    <location>
        <begin position="15"/>
        <end position="520"/>
    </location>
</feature>
<keyword evidence="4 5" id="KW-0472">Membrane</keyword>
<evidence type="ECO:0000256" key="5">
    <source>
        <dbReference type="SAM" id="Phobius"/>
    </source>
</evidence>
<reference evidence="8" key="1">
    <citation type="journal article" date="2019" name="Int. J. Syst. Evol. Microbiol.">
        <title>The Global Catalogue of Microorganisms (GCM) 10K type strain sequencing project: providing services to taxonomists for standard genome sequencing and annotation.</title>
        <authorList>
            <consortium name="The Broad Institute Genomics Platform"/>
            <consortium name="The Broad Institute Genome Sequencing Center for Infectious Disease"/>
            <person name="Wu L."/>
            <person name="Ma J."/>
        </authorList>
    </citation>
    <scope>NUCLEOTIDE SEQUENCE [LARGE SCALE GENOMIC DNA]</scope>
    <source>
        <strain evidence="8">CGMCC 1.16060</strain>
    </source>
</reference>
<comment type="caution">
    <text evidence="7">The sequence shown here is derived from an EMBL/GenBank/DDBJ whole genome shotgun (WGS) entry which is preliminary data.</text>
</comment>
<dbReference type="InterPro" id="IPR020846">
    <property type="entry name" value="MFS_dom"/>
</dbReference>
<name>A0ABQ1U6P8_9FLAO</name>
<evidence type="ECO:0000256" key="4">
    <source>
        <dbReference type="ARBA" id="ARBA00023136"/>
    </source>
</evidence>
<gene>
    <name evidence="7" type="ORF">GCM10011518_20830</name>
</gene>
<feature type="transmembrane region" description="Helical" evidence="5">
    <location>
        <begin position="52"/>
        <end position="71"/>
    </location>
</feature>
<comment type="subcellular location">
    <subcellularLocation>
        <location evidence="1">Membrane</location>
        <topology evidence="1">Multi-pass membrane protein</topology>
    </subcellularLocation>
</comment>
<evidence type="ECO:0000256" key="3">
    <source>
        <dbReference type="ARBA" id="ARBA00022989"/>
    </source>
</evidence>
<dbReference type="Pfam" id="PF07690">
    <property type="entry name" value="MFS_1"/>
    <property type="match status" value="1"/>
</dbReference>
<proteinExistence type="predicted"/>
<dbReference type="PANTHER" id="PTHR11662:SF285">
    <property type="entry name" value="HEXURONATE TRANSPORTER"/>
    <property type="match status" value="1"/>
</dbReference>
<dbReference type="CDD" id="cd17319">
    <property type="entry name" value="MFS_ExuT_GudP_like"/>
    <property type="match status" value="1"/>
</dbReference>
<keyword evidence="8" id="KW-1185">Reference proteome</keyword>
<feature type="transmembrane region" description="Helical" evidence="5">
    <location>
        <begin position="493"/>
        <end position="512"/>
    </location>
</feature>
<feature type="transmembrane region" description="Helical" evidence="5">
    <location>
        <begin position="406"/>
        <end position="424"/>
    </location>
</feature>
<feature type="transmembrane region" description="Helical" evidence="5">
    <location>
        <begin position="348"/>
        <end position="367"/>
    </location>
</feature>
<evidence type="ECO:0000259" key="6">
    <source>
        <dbReference type="PROSITE" id="PS50850"/>
    </source>
</evidence>
<dbReference type="RefSeq" id="WP_163394277.1">
    <property type="nucleotide sequence ID" value="NZ_BMKP01000004.1"/>
</dbReference>
<evidence type="ECO:0000256" key="1">
    <source>
        <dbReference type="ARBA" id="ARBA00004141"/>
    </source>
</evidence>
<evidence type="ECO:0000313" key="8">
    <source>
        <dbReference type="Proteomes" id="UP000655016"/>
    </source>
</evidence>
<keyword evidence="2 5" id="KW-0812">Transmembrane</keyword>
<dbReference type="SUPFAM" id="SSF103473">
    <property type="entry name" value="MFS general substrate transporter"/>
    <property type="match status" value="1"/>
</dbReference>
<feature type="transmembrane region" description="Helical" evidence="5">
    <location>
        <begin position="129"/>
        <end position="150"/>
    </location>
</feature>
<feature type="transmembrane region" description="Helical" evidence="5">
    <location>
        <begin position="171"/>
        <end position="193"/>
    </location>
</feature>
<dbReference type="PROSITE" id="PS50850">
    <property type="entry name" value="MFS"/>
    <property type="match status" value="1"/>
</dbReference>
<evidence type="ECO:0000256" key="2">
    <source>
        <dbReference type="ARBA" id="ARBA00022692"/>
    </source>
</evidence>
<feature type="transmembrane region" description="Helical" evidence="5">
    <location>
        <begin position="316"/>
        <end position="336"/>
    </location>
</feature>
<dbReference type="Gene3D" id="1.20.1250.20">
    <property type="entry name" value="MFS general substrate transporter like domains"/>
    <property type="match status" value="2"/>
</dbReference>
<dbReference type="InterPro" id="IPR036259">
    <property type="entry name" value="MFS_trans_sf"/>
</dbReference>
<dbReference type="EMBL" id="BMKP01000004">
    <property type="protein sequence ID" value="GGF11488.1"/>
    <property type="molecule type" value="Genomic_DNA"/>
</dbReference>
<dbReference type="Proteomes" id="UP000655016">
    <property type="component" value="Unassembled WGS sequence"/>
</dbReference>
<feature type="transmembrane region" description="Helical" evidence="5">
    <location>
        <begin position="199"/>
        <end position="220"/>
    </location>
</feature>